<feature type="domain" description="Restriction system protein Mrr-like N-terminal" evidence="4">
    <location>
        <begin position="34"/>
        <end position="120"/>
    </location>
</feature>
<dbReference type="GO" id="GO:0004519">
    <property type="term" value="F:endonuclease activity"/>
    <property type="evidence" value="ECO:0007669"/>
    <property type="project" value="UniProtKB-KW"/>
</dbReference>
<keyword evidence="6" id="KW-1185">Reference proteome</keyword>
<name>A0ABQ0XDU0_9LACO</name>
<gene>
    <name evidence="5" type="ORF">LDI01_00120</name>
</gene>
<organism evidence="5 6">
    <name type="scientific">Lentilactobacillus diolivorans</name>
    <dbReference type="NCBI Taxonomy" id="179838"/>
    <lineage>
        <taxon>Bacteria</taxon>
        <taxon>Bacillati</taxon>
        <taxon>Bacillota</taxon>
        <taxon>Bacilli</taxon>
        <taxon>Lactobacillales</taxon>
        <taxon>Lactobacillaceae</taxon>
        <taxon>Lentilactobacillus</taxon>
    </lineage>
</organism>
<comment type="caution">
    <text evidence="5">The sequence shown here is derived from an EMBL/GenBank/DDBJ whole genome shotgun (WGS) entry which is preliminary data.</text>
</comment>
<evidence type="ECO:0000313" key="5">
    <source>
        <dbReference type="EMBL" id="GEP22419.1"/>
    </source>
</evidence>
<evidence type="ECO:0000256" key="2">
    <source>
        <dbReference type="SAM" id="MobiDB-lite"/>
    </source>
</evidence>
<dbReference type="Gene3D" id="3.40.1350.10">
    <property type="match status" value="1"/>
</dbReference>
<dbReference type="InterPro" id="IPR011856">
    <property type="entry name" value="tRNA_endonuc-like_dom_sf"/>
</dbReference>
<protein>
    <submittedName>
        <fullName evidence="5">Restriction endonuclease</fullName>
    </submittedName>
</protein>
<keyword evidence="5" id="KW-0540">Nuclease</keyword>
<dbReference type="PANTHER" id="PTHR30015">
    <property type="entry name" value="MRR RESTRICTION SYSTEM PROTEIN"/>
    <property type="match status" value="1"/>
</dbReference>
<keyword evidence="5" id="KW-0255">Endonuclease</keyword>
<dbReference type="EMBL" id="BKAB01000001">
    <property type="protein sequence ID" value="GEP22419.1"/>
    <property type="molecule type" value="Genomic_DNA"/>
</dbReference>
<dbReference type="Pfam" id="PF14338">
    <property type="entry name" value="Mrr_N"/>
    <property type="match status" value="1"/>
</dbReference>
<dbReference type="InterPro" id="IPR052906">
    <property type="entry name" value="Type_IV_Methyl-Rstrct_Enzyme"/>
</dbReference>
<accession>A0ABQ0XDU0</accession>
<evidence type="ECO:0000313" key="6">
    <source>
        <dbReference type="Proteomes" id="UP000321409"/>
    </source>
</evidence>
<feature type="region of interest" description="Disordered" evidence="2">
    <location>
        <begin position="142"/>
        <end position="164"/>
    </location>
</feature>
<evidence type="ECO:0000259" key="3">
    <source>
        <dbReference type="Pfam" id="PF04471"/>
    </source>
</evidence>
<evidence type="ECO:0000256" key="1">
    <source>
        <dbReference type="ARBA" id="ARBA00022801"/>
    </source>
</evidence>
<feature type="compositionally biased region" description="Polar residues" evidence="2">
    <location>
        <begin position="152"/>
        <end position="163"/>
    </location>
</feature>
<keyword evidence="1" id="KW-0378">Hydrolase</keyword>
<sequence>MPRLIKMNAILKKNQGFEGVNMMINQNIAGLPSWDQTIAMTLQVISERDLWKRNDLRKVVADQFNLPEKTRNRTYPNNPDVPIVESRIGWTLSDLAIGGLITRPHRGVYQITDLGSQMLSKYGKHLTRNEVYQLPLFQEHQREVEERRSRKATMSQASENTTNDPEDIFNLLAQKTKDYNIEVTTKLRQQIIDSDPVFFEHLVVKLLSKMGYKGPNGSATVTPISNDGGIDGIINQDPLGTSTVYLQAKRYSKDNTVQRPQIQSFYGALQGKGAQRGVFITTSRFSPSAADYARRFSIVLIDGLTLTDLMLEYEVGVQVKHDYKLYEIDDDFFNLD</sequence>
<reference evidence="5 6" key="1">
    <citation type="submission" date="2019-07" db="EMBL/GenBank/DDBJ databases">
        <title>Whole genome shotgun sequence of Lactobacillus diolivorans NBRC 107869.</title>
        <authorList>
            <person name="Hosoyama A."/>
            <person name="Uohara A."/>
            <person name="Ohji S."/>
            <person name="Ichikawa N."/>
        </authorList>
    </citation>
    <scope>NUCLEOTIDE SEQUENCE [LARGE SCALE GENOMIC DNA]</scope>
    <source>
        <strain evidence="5 6">NBRC 107869</strain>
    </source>
</reference>
<dbReference type="Pfam" id="PF04471">
    <property type="entry name" value="Mrr_cat"/>
    <property type="match status" value="1"/>
</dbReference>
<dbReference type="Proteomes" id="UP000321409">
    <property type="component" value="Unassembled WGS sequence"/>
</dbReference>
<feature type="domain" description="Restriction endonuclease type IV Mrr" evidence="3">
    <location>
        <begin position="195"/>
        <end position="310"/>
    </location>
</feature>
<dbReference type="InterPro" id="IPR007560">
    <property type="entry name" value="Restrct_endonuc_IV_Mrr"/>
</dbReference>
<proteinExistence type="predicted"/>
<dbReference type="PANTHER" id="PTHR30015:SF7">
    <property type="entry name" value="TYPE IV METHYL-DIRECTED RESTRICTION ENZYME ECOKMRR"/>
    <property type="match status" value="1"/>
</dbReference>
<dbReference type="SUPFAM" id="SSF52980">
    <property type="entry name" value="Restriction endonuclease-like"/>
    <property type="match status" value="1"/>
</dbReference>
<dbReference type="InterPro" id="IPR025745">
    <property type="entry name" value="Mrr-like_N_dom"/>
</dbReference>
<dbReference type="InterPro" id="IPR011335">
    <property type="entry name" value="Restrct_endonuc-II-like"/>
</dbReference>
<evidence type="ECO:0000259" key="4">
    <source>
        <dbReference type="Pfam" id="PF14338"/>
    </source>
</evidence>